<dbReference type="NCBIfam" id="NF006109">
    <property type="entry name" value="PRK08260.1"/>
    <property type="match status" value="1"/>
</dbReference>
<dbReference type="CDD" id="cd06558">
    <property type="entry name" value="crotonase-like"/>
    <property type="match status" value="1"/>
</dbReference>
<gene>
    <name evidence="2" type="ORF">RYX56_17110</name>
</gene>
<keyword evidence="3" id="KW-1185">Reference proteome</keyword>
<dbReference type="InterPro" id="IPR001753">
    <property type="entry name" value="Enoyl-CoA_hydra/iso"/>
</dbReference>
<dbReference type="Pfam" id="PF00378">
    <property type="entry name" value="ECH_1"/>
    <property type="match status" value="1"/>
</dbReference>
<protein>
    <submittedName>
        <fullName evidence="2">Enoyl-CoA hydratase-related protein</fullName>
    </submittedName>
</protein>
<evidence type="ECO:0000313" key="3">
    <source>
        <dbReference type="Proteomes" id="UP001287282"/>
    </source>
</evidence>
<name>A0ABU3XDY5_9BACI</name>
<dbReference type="RefSeq" id="WP_317123258.1">
    <property type="nucleotide sequence ID" value="NZ_JAWJBA010000006.1"/>
</dbReference>
<dbReference type="InterPro" id="IPR051053">
    <property type="entry name" value="ECH/Chromodomain_protein"/>
</dbReference>
<sequence length="274" mass="30076">MYKTLKVELKNRITTITLNRPDVLNAFNTQMLEELLLTLDQADNDDEVRVIVITGEGRAFCAGADLSAGDGAFEGDNIQTEEARDTGGILSLKLYQMRKPIIAAINGAAVGVGITMTLPMDIRIISNDAKIGFVFTRRGIGPEACSGWFLPKIVGIAKASEWVLTGRMITPSEALDHGLVHGVVHKEDVLTKAYEIASEIVRNTSAVSVAFSRQLLWNMVGENDPRKSHLLESEFLHWAGSRADAKEGVQSFLEKRAPHFSLSVTKDMPSFFDD</sequence>
<dbReference type="Gene3D" id="3.90.226.10">
    <property type="entry name" value="2-enoyl-CoA Hydratase, Chain A, domain 1"/>
    <property type="match status" value="1"/>
</dbReference>
<dbReference type="InterPro" id="IPR029045">
    <property type="entry name" value="ClpP/crotonase-like_dom_sf"/>
</dbReference>
<proteinExistence type="inferred from homology"/>
<comment type="caution">
    <text evidence="2">The sequence shown here is derived from an EMBL/GenBank/DDBJ whole genome shotgun (WGS) entry which is preliminary data.</text>
</comment>
<dbReference type="Gene3D" id="1.10.12.10">
    <property type="entry name" value="Lyase 2-enoyl-coa Hydratase, Chain A, domain 2"/>
    <property type="match status" value="1"/>
</dbReference>
<dbReference type="PANTHER" id="PTHR43684">
    <property type="match status" value="1"/>
</dbReference>
<evidence type="ECO:0000313" key="2">
    <source>
        <dbReference type="EMBL" id="MDV2686090.1"/>
    </source>
</evidence>
<dbReference type="PANTHER" id="PTHR43684:SF4">
    <property type="entry name" value="ENOYL-COA HYDRATASE_ISOMERASE FAMILY PROTEIN (AFU_ORTHOLOGUE AFUA_1G01890)"/>
    <property type="match status" value="1"/>
</dbReference>
<organism evidence="2 3">
    <name type="scientific">Alkalihalophilus lindianensis</name>
    <dbReference type="NCBI Taxonomy" id="1630542"/>
    <lineage>
        <taxon>Bacteria</taxon>
        <taxon>Bacillati</taxon>
        <taxon>Bacillota</taxon>
        <taxon>Bacilli</taxon>
        <taxon>Bacillales</taxon>
        <taxon>Bacillaceae</taxon>
        <taxon>Alkalihalophilus</taxon>
    </lineage>
</organism>
<accession>A0ABU3XDY5</accession>
<dbReference type="EMBL" id="JAWJBA010000006">
    <property type="protein sequence ID" value="MDV2686090.1"/>
    <property type="molecule type" value="Genomic_DNA"/>
</dbReference>
<dbReference type="Proteomes" id="UP001287282">
    <property type="component" value="Unassembled WGS sequence"/>
</dbReference>
<dbReference type="InterPro" id="IPR014748">
    <property type="entry name" value="Enoyl-CoA_hydra_C"/>
</dbReference>
<comment type="similarity">
    <text evidence="1">Belongs to the enoyl-CoA hydratase/isomerase family.</text>
</comment>
<dbReference type="SUPFAM" id="SSF52096">
    <property type="entry name" value="ClpP/crotonase"/>
    <property type="match status" value="1"/>
</dbReference>
<reference evidence="2 3" key="1">
    <citation type="submission" date="2023-10" db="EMBL/GenBank/DDBJ databases">
        <title>Screening of Alkalihalobacillus lindianensis BZ-TG-R113 and Its Alleviation of Salt Stress on Rapeseed Growth.</title>
        <authorList>
            <person name="Zhao B."/>
            <person name="Guo T."/>
        </authorList>
    </citation>
    <scope>NUCLEOTIDE SEQUENCE [LARGE SCALE GENOMIC DNA]</scope>
    <source>
        <strain evidence="2 3">BZ-TG-R113</strain>
    </source>
</reference>
<evidence type="ECO:0000256" key="1">
    <source>
        <dbReference type="ARBA" id="ARBA00005254"/>
    </source>
</evidence>